<dbReference type="InterPro" id="IPR033561">
    <property type="entry name" value="FBF1"/>
</dbReference>
<feature type="compositionally biased region" description="Basic and acidic residues" evidence="2">
    <location>
        <begin position="102"/>
        <end position="115"/>
    </location>
</feature>
<dbReference type="GO" id="GO:0005814">
    <property type="term" value="C:centriole"/>
    <property type="evidence" value="ECO:0007669"/>
    <property type="project" value="TreeGrafter"/>
</dbReference>
<dbReference type="InterPro" id="IPR049390">
    <property type="entry name" value="FBF1_C"/>
</dbReference>
<dbReference type="AlphaFoldDB" id="A0AAY4C7H9"/>
<dbReference type="GO" id="GO:0060271">
    <property type="term" value="P:cilium assembly"/>
    <property type="evidence" value="ECO:0007669"/>
    <property type="project" value="InterPro"/>
</dbReference>
<reference evidence="4" key="3">
    <citation type="submission" date="2025-09" db="UniProtKB">
        <authorList>
            <consortium name="Ensembl"/>
        </authorList>
    </citation>
    <scope>IDENTIFICATION</scope>
</reference>
<evidence type="ECO:0000313" key="4">
    <source>
        <dbReference type="Ensembl" id="ENSDCDP00010028779.1"/>
    </source>
</evidence>
<dbReference type="GeneTree" id="ENSGT00940000168137"/>
<evidence type="ECO:0000256" key="1">
    <source>
        <dbReference type="SAM" id="Coils"/>
    </source>
</evidence>
<feature type="coiled-coil region" evidence="1">
    <location>
        <begin position="546"/>
        <end position="584"/>
    </location>
</feature>
<organism evidence="4 5">
    <name type="scientific">Denticeps clupeoides</name>
    <name type="common">denticle herring</name>
    <dbReference type="NCBI Taxonomy" id="299321"/>
    <lineage>
        <taxon>Eukaryota</taxon>
        <taxon>Metazoa</taxon>
        <taxon>Chordata</taxon>
        <taxon>Craniata</taxon>
        <taxon>Vertebrata</taxon>
        <taxon>Euteleostomi</taxon>
        <taxon>Actinopterygii</taxon>
        <taxon>Neopterygii</taxon>
        <taxon>Teleostei</taxon>
        <taxon>Clupei</taxon>
        <taxon>Clupeiformes</taxon>
        <taxon>Denticipitoidei</taxon>
        <taxon>Denticipitidae</taxon>
        <taxon>Denticeps</taxon>
    </lineage>
</organism>
<dbReference type="GO" id="GO:0090162">
    <property type="term" value="P:establishment of epithelial cell polarity"/>
    <property type="evidence" value="ECO:0007669"/>
    <property type="project" value="InterPro"/>
</dbReference>
<dbReference type="GO" id="GO:0097539">
    <property type="term" value="C:ciliary transition fiber"/>
    <property type="evidence" value="ECO:0007669"/>
    <property type="project" value="InterPro"/>
</dbReference>
<feature type="domain" description="Fas-binding factor 1 C-terminal" evidence="3">
    <location>
        <begin position="241"/>
        <end position="635"/>
    </location>
</feature>
<proteinExistence type="predicted"/>
<feature type="compositionally biased region" description="Basic and acidic residues" evidence="2">
    <location>
        <begin position="218"/>
        <end position="227"/>
    </location>
</feature>
<feature type="region of interest" description="Disordered" evidence="2">
    <location>
        <begin position="1"/>
        <end position="227"/>
    </location>
</feature>
<dbReference type="Proteomes" id="UP000694580">
    <property type="component" value="Chromosome 7"/>
</dbReference>
<evidence type="ECO:0000256" key="2">
    <source>
        <dbReference type="SAM" id="MobiDB-lite"/>
    </source>
</evidence>
<evidence type="ECO:0000259" key="3">
    <source>
        <dbReference type="Pfam" id="PF21007"/>
    </source>
</evidence>
<feature type="compositionally biased region" description="Polar residues" evidence="2">
    <location>
        <begin position="81"/>
        <end position="91"/>
    </location>
</feature>
<evidence type="ECO:0000313" key="5">
    <source>
        <dbReference type="Proteomes" id="UP000694580"/>
    </source>
</evidence>
<keyword evidence="1" id="KW-0175">Coiled coil</keyword>
<feature type="coiled-coil region" evidence="1">
    <location>
        <begin position="265"/>
        <end position="332"/>
    </location>
</feature>
<dbReference type="Ensembl" id="ENSDCDT00010035554.1">
    <property type="protein sequence ID" value="ENSDCDP00010028779.1"/>
    <property type="gene ID" value="ENSDCDG00010018157.1"/>
</dbReference>
<feature type="coiled-coil region" evidence="1">
    <location>
        <begin position="390"/>
        <end position="521"/>
    </location>
</feature>
<sequence>FDDDEDELMDAMGFWDAPKTKEEKNGSPQRVRTRLDEILERGTSPRLLERPLTGEKKEHAQQKGATSKDPLAGEDFLFGSYQPTLNSTPEGRQSRRPSVRFSTEDVSIHTPEHKAKPSASATPISARAHRTAADWLGLKQDEQEDEMQVKKECIVPLESPKVPPSSKPAEESSSPKTSRPGGRGAHRSPVVEEEEEKKQGQEDDWLAGALSRKKAKEAKKSQEEDFLGFRDEVDLDTLIGARVKLLEESSAQREARMRQENEDLAERLATVVRLAEQERSELQAQQQRRLAQCQQDRDREVERLKELQRKSVLEMKKDHEEQTTRLKRLKDEEIDAVTSATSQTRSLTVVIEQMEQFSRRLGDLSSRVESTHEQTAQGLELGARQRDEQLRVMQDRLNQQQRAMADERTRLQEVIAKMDAQLAEQQRQLEKERWRVTAEQAKAESALKGLEEERRAMGHQISMEREELERAKSALLEEQQSVMQRCAEERRKLAAEWSQLHAQEKLRQERAEREASRALERDAHREGSIISMAQEQAELKLRAGELKQHEEAVARERDALDRLREEMEREKEKVSGMALRLKTRAQEVEGFSKLAAEKYEEGERALQDARQVEAEHQTRLHSIHTQMEQLRQQEACLVPIVLCSFKYITCKCLPMLNLNTKFHVLQDRDYLEEESVFLESLRTAPYNSM</sequence>
<reference evidence="4 5" key="1">
    <citation type="submission" date="2020-06" db="EMBL/GenBank/DDBJ databases">
        <authorList>
            <consortium name="Wellcome Sanger Institute Data Sharing"/>
        </authorList>
    </citation>
    <scope>NUCLEOTIDE SEQUENCE [LARGE SCALE GENOMIC DNA]</scope>
</reference>
<dbReference type="GO" id="GO:0036064">
    <property type="term" value="C:ciliary basal body"/>
    <property type="evidence" value="ECO:0007669"/>
    <property type="project" value="TreeGrafter"/>
</dbReference>
<name>A0AAY4C7H9_9TELE</name>
<accession>A0AAY4C7H9</accession>
<dbReference type="PANTHER" id="PTHR33689">
    <property type="entry name" value="FAS-BINDING FACTOR 1"/>
    <property type="match status" value="1"/>
</dbReference>
<feature type="compositionally biased region" description="Basic and acidic residues" evidence="2">
    <location>
        <begin position="47"/>
        <end position="61"/>
    </location>
</feature>
<dbReference type="Pfam" id="PF21007">
    <property type="entry name" value="FBF1"/>
    <property type="match status" value="1"/>
</dbReference>
<protein>
    <recommendedName>
        <fullName evidence="3">Fas-binding factor 1 C-terminal domain-containing protein</fullName>
    </recommendedName>
</protein>
<keyword evidence="5" id="KW-1185">Reference proteome</keyword>
<dbReference type="PANTHER" id="PTHR33689:SF1">
    <property type="entry name" value="FAS-BINDING FACTOR 1"/>
    <property type="match status" value="1"/>
</dbReference>
<reference evidence="4" key="2">
    <citation type="submission" date="2025-08" db="UniProtKB">
        <authorList>
            <consortium name="Ensembl"/>
        </authorList>
    </citation>
    <scope>IDENTIFICATION</scope>
</reference>